<dbReference type="EMBL" id="LJZO01000034">
    <property type="protein sequence ID" value="ROV93079.1"/>
    <property type="molecule type" value="Genomic_DNA"/>
</dbReference>
<dbReference type="SUPFAM" id="SSF53474">
    <property type="entry name" value="alpha/beta-Hydrolases"/>
    <property type="match status" value="1"/>
</dbReference>
<dbReference type="InterPro" id="IPR001031">
    <property type="entry name" value="Thioesterase"/>
</dbReference>
<evidence type="ECO:0000259" key="2">
    <source>
        <dbReference type="Pfam" id="PF00975"/>
    </source>
</evidence>
<organism evidence="3 4">
    <name type="scientific">Cytospora chrysosperma</name>
    <name type="common">Cytospora canker fungus</name>
    <name type="synonym">Sphaeria chrysosperma</name>
    <dbReference type="NCBI Taxonomy" id="252740"/>
    <lineage>
        <taxon>Eukaryota</taxon>
        <taxon>Fungi</taxon>
        <taxon>Dikarya</taxon>
        <taxon>Ascomycota</taxon>
        <taxon>Pezizomycotina</taxon>
        <taxon>Sordariomycetes</taxon>
        <taxon>Sordariomycetidae</taxon>
        <taxon>Diaporthales</taxon>
        <taxon>Cytosporaceae</taxon>
        <taxon>Cytospora</taxon>
    </lineage>
</organism>
<feature type="region of interest" description="Disordered" evidence="1">
    <location>
        <begin position="184"/>
        <end position="213"/>
    </location>
</feature>
<name>A0A423VPX6_CYTCH</name>
<dbReference type="Pfam" id="PF00975">
    <property type="entry name" value="Thioesterase"/>
    <property type="match status" value="1"/>
</dbReference>
<dbReference type="Proteomes" id="UP000284375">
    <property type="component" value="Unassembled WGS sequence"/>
</dbReference>
<keyword evidence="4" id="KW-1185">Reference proteome</keyword>
<protein>
    <recommendedName>
        <fullName evidence="2">Thioesterase domain-containing protein</fullName>
    </recommendedName>
</protein>
<feature type="domain" description="Thioesterase" evidence="2">
    <location>
        <begin position="27"/>
        <end position="279"/>
    </location>
</feature>
<dbReference type="AlphaFoldDB" id="A0A423VPX6"/>
<evidence type="ECO:0000313" key="4">
    <source>
        <dbReference type="Proteomes" id="UP000284375"/>
    </source>
</evidence>
<gene>
    <name evidence="3" type="ORF">VSDG_07360</name>
</gene>
<comment type="caution">
    <text evidence="3">The sequence shown here is derived from an EMBL/GenBank/DDBJ whole genome shotgun (WGS) entry which is preliminary data.</text>
</comment>
<dbReference type="InterPro" id="IPR029058">
    <property type="entry name" value="AB_hydrolase_fold"/>
</dbReference>
<feature type="compositionally biased region" description="Polar residues" evidence="1">
    <location>
        <begin position="184"/>
        <end position="195"/>
    </location>
</feature>
<evidence type="ECO:0000256" key="1">
    <source>
        <dbReference type="SAM" id="MobiDB-lite"/>
    </source>
</evidence>
<dbReference type="STRING" id="252740.A0A423VPX6"/>
<dbReference type="Gene3D" id="3.40.50.1820">
    <property type="entry name" value="alpha/beta hydrolase"/>
    <property type="match status" value="1"/>
</dbReference>
<proteinExistence type="predicted"/>
<dbReference type="OrthoDB" id="10253869at2759"/>
<evidence type="ECO:0000313" key="3">
    <source>
        <dbReference type="EMBL" id="ROV93079.1"/>
    </source>
</evidence>
<sequence>MKDDENPCLVYDAQDGPKSSDCSHIPIVMMHDGGGTCFAYYCLNPIGRPMYEIHNPHFYSGKPWPGGISEMARHYVALMRKTVPRGRILLGGWSLGGILSLEMARILADDPLYTVIGIVMVDSICPAALEQQMELLNTRVVPYKQKFGPNTKKETIEGVERCFEEAIKAFETYQLPSWDEAGRQAQNEATNGTDGTENDVVHPHTHAPSSKAQCPPTILLRAREAVPTGPEEVSFVDLTRQERMLGWDKYRKDLIEEVVDIPGHHFNIFAWEHIDTVSEKLMAACTTLEKMATKAPSYR</sequence>
<accession>A0A423VPX6</accession>
<reference evidence="3 4" key="1">
    <citation type="submission" date="2015-09" db="EMBL/GenBank/DDBJ databases">
        <title>Host preference determinants of Valsa canker pathogens revealed by comparative genomics.</title>
        <authorList>
            <person name="Yin Z."/>
            <person name="Huang L."/>
        </authorList>
    </citation>
    <scope>NUCLEOTIDE SEQUENCE [LARGE SCALE GENOMIC DNA]</scope>
    <source>
        <strain evidence="3 4">YSFL</strain>
    </source>
</reference>